<protein>
    <submittedName>
        <fullName evidence="1">Uncharacterized protein</fullName>
    </submittedName>
</protein>
<reference evidence="1 2" key="1">
    <citation type="journal article" date="2023" name="J. Hered.">
        <title>Chromosome-level genome of the wood stork (Mycteria americana) provides insight into avian chromosome evolution.</title>
        <authorList>
            <person name="Flamio R. Jr."/>
            <person name="Ramstad K.M."/>
        </authorList>
    </citation>
    <scope>NUCLEOTIDE SEQUENCE [LARGE SCALE GENOMIC DNA]</scope>
    <source>
        <strain evidence="1">JAX WOST 10</strain>
    </source>
</reference>
<sequence>MILKVFSNLYDSVILCDSDFSLSIRLGTWGDPVSVFGNHNREREFVPLGKFWQKASGLERLEELGRARSSSSAWQRPGLRCARGCDAKIPEELALELKAGPPLGRAALRKGRASSKQEKLIVRPTKDFLNIESQGTRNKKQALTAVLEELSILLIESGCDISAMGRRKKAAAQEHFSSSVTLLSALRWWVSMELVREGCARDGDRLCHLGMKELILTGEKQSDTDHHTAAELRTGGHSWVHESWGCSAWGREGSRETFQYIKGAYKKDGERHFTKACSDRTRGNGFKLKEGRLRLDIRKKFLIMRVVRHWNRLPREVVDVPSLEVFKVRLDGALNNKVIAKYSGCGHPETKKARVYAKKRCTEK</sequence>
<keyword evidence="2" id="KW-1185">Reference proteome</keyword>
<dbReference type="AlphaFoldDB" id="A0AAN7S3V6"/>
<name>A0AAN7S3V6_MYCAM</name>
<evidence type="ECO:0000313" key="1">
    <source>
        <dbReference type="EMBL" id="KAK4827495.1"/>
    </source>
</evidence>
<accession>A0AAN7S3V6</accession>
<evidence type="ECO:0000313" key="2">
    <source>
        <dbReference type="Proteomes" id="UP001333110"/>
    </source>
</evidence>
<dbReference type="EMBL" id="JAUNZN010000002">
    <property type="protein sequence ID" value="KAK4827495.1"/>
    <property type="molecule type" value="Genomic_DNA"/>
</dbReference>
<gene>
    <name evidence="1" type="ORF">QYF61_018795</name>
</gene>
<comment type="caution">
    <text evidence="1">The sequence shown here is derived from an EMBL/GenBank/DDBJ whole genome shotgun (WGS) entry which is preliminary data.</text>
</comment>
<organism evidence="1 2">
    <name type="scientific">Mycteria americana</name>
    <name type="common">Wood stork</name>
    <dbReference type="NCBI Taxonomy" id="33587"/>
    <lineage>
        <taxon>Eukaryota</taxon>
        <taxon>Metazoa</taxon>
        <taxon>Chordata</taxon>
        <taxon>Craniata</taxon>
        <taxon>Vertebrata</taxon>
        <taxon>Euteleostomi</taxon>
        <taxon>Archelosauria</taxon>
        <taxon>Archosauria</taxon>
        <taxon>Dinosauria</taxon>
        <taxon>Saurischia</taxon>
        <taxon>Theropoda</taxon>
        <taxon>Coelurosauria</taxon>
        <taxon>Aves</taxon>
        <taxon>Neognathae</taxon>
        <taxon>Neoaves</taxon>
        <taxon>Aequornithes</taxon>
        <taxon>Ciconiiformes</taxon>
        <taxon>Ciconiidae</taxon>
        <taxon>Mycteria</taxon>
    </lineage>
</organism>
<dbReference type="Proteomes" id="UP001333110">
    <property type="component" value="Unassembled WGS sequence"/>
</dbReference>
<proteinExistence type="predicted"/>